<evidence type="ECO:0000256" key="12">
    <source>
        <dbReference type="SAM" id="SignalP"/>
    </source>
</evidence>
<evidence type="ECO:0000256" key="3">
    <source>
        <dbReference type="ARBA" id="ARBA00009699"/>
    </source>
</evidence>
<dbReference type="InterPro" id="IPR008928">
    <property type="entry name" value="6-hairpin_glycosidase_sf"/>
</dbReference>
<dbReference type="GO" id="GO:0012505">
    <property type="term" value="C:endomembrane system"/>
    <property type="evidence" value="ECO:0007669"/>
    <property type="project" value="UniProtKB-SubCell"/>
</dbReference>
<evidence type="ECO:0000256" key="9">
    <source>
        <dbReference type="ARBA" id="ARBA00023295"/>
    </source>
</evidence>
<evidence type="ECO:0000256" key="2">
    <source>
        <dbReference type="ARBA" id="ARBA00004308"/>
    </source>
</evidence>
<comment type="catalytic activity">
    <reaction evidence="1 10">
        <text>Random hydrolysis of (1-&gt;6)-alpha-D-mannosidic linkages in unbranched (1-&gt;6)-mannans.</text>
        <dbReference type="EC" id="3.2.1.101"/>
    </reaction>
</comment>
<comment type="subcellular location">
    <subcellularLocation>
        <location evidence="2">Endomembrane system</location>
    </subcellularLocation>
</comment>
<evidence type="ECO:0000313" key="14">
    <source>
        <dbReference type="Proteomes" id="UP000813385"/>
    </source>
</evidence>
<keyword evidence="8" id="KW-0325">Glycoprotein</keyword>
<dbReference type="PANTHER" id="PTHR12145:SF36">
    <property type="entry name" value="MANNAN ENDO-1,6-ALPHA-MANNOSIDASE DCW1"/>
    <property type="match status" value="1"/>
</dbReference>
<evidence type="ECO:0000256" key="11">
    <source>
        <dbReference type="SAM" id="MobiDB-lite"/>
    </source>
</evidence>
<dbReference type="EMBL" id="JAGPXD010000007">
    <property type="protein sequence ID" value="KAH7347121.1"/>
    <property type="molecule type" value="Genomic_DNA"/>
</dbReference>
<dbReference type="Gene3D" id="1.50.10.20">
    <property type="match status" value="1"/>
</dbReference>
<keyword evidence="5 12" id="KW-0732">Signal</keyword>
<dbReference type="AlphaFoldDB" id="A0A8K0T4N1"/>
<protein>
    <recommendedName>
        <fullName evidence="4 10">Mannan endo-1,6-alpha-mannosidase</fullName>
        <ecNumber evidence="4 10">3.2.1.101</ecNumber>
    </recommendedName>
</protein>
<proteinExistence type="inferred from homology"/>
<dbReference type="PANTHER" id="PTHR12145">
    <property type="entry name" value="MANNAN ENDO-1,6-ALPHA-MANNOSIDASE DCW1"/>
    <property type="match status" value="1"/>
</dbReference>
<dbReference type="Pfam" id="PF03663">
    <property type="entry name" value="Glyco_hydro_76"/>
    <property type="match status" value="1"/>
</dbReference>
<comment type="similarity">
    <text evidence="3 10">Belongs to the glycosyl hydrolase 76 family.</text>
</comment>
<dbReference type="Proteomes" id="UP000813385">
    <property type="component" value="Unassembled WGS sequence"/>
</dbReference>
<dbReference type="GO" id="GO:0008496">
    <property type="term" value="F:mannan endo-1,6-alpha-mannosidase activity"/>
    <property type="evidence" value="ECO:0007669"/>
    <property type="project" value="UniProtKB-UniRule"/>
</dbReference>
<evidence type="ECO:0000256" key="8">
    <source>
        <dbReference type="ARBA" id="ARBA00023180"/>
    </source>
</evidence>
<accession>A0A8K0T4N1</accession>
<organism evidence="13 14">
    <name type="scientific">Plectosphaerella cucumerina</name>
    <dbReference type="NCBI Taxonomy" id="40658"/>
    <lineage>
        <taxon>Eukaryota</taxon>
        <taxon>Fungi</taxon>
        <taxon>Dikarya</taxon>
        <taxon>Ascomycota</taxon>
        <taxon>Pezizomycotina</taxon>
        <taxon>Sordariomycetes</taxon>
        <taxon>Hypocreomycetidae</taxon>
        <taxon>Glomerellales</taxon>
        <taxon>Plectosphaerellaceae</taxon>
        <taxon>Plectosphaerella</taxon>
    </lineage>
</organism>
<dbReference type="InterPro" id="IPR005198">
    <property type="entry name" value="Glyco_hydro_76"/>
</dbReference>
<dbReference type="GO" id="GO:0016052">
    <property type="term" value="P:carbohydrate catabolic process"/>
    <property type="evidence" value="ECO:0007669"/>
    <property type="project" value="InterPro"/>
</dbReference>
<keyword evidence="7" id="KW-0472">Membrane</keyword>
<comment type="caution">
    <text evidence="13">The sequence shown here is derived from an EMBL/GenBank/DDBJ whole genome shotgun (WGS) entry which is preliminary data.</text>
</comment>
<sequence length="499" mass="55236">MEAPLLRGGNMRRLLMSSALAGMAVAQSPYSIDTREDILQSARTLAYDMMLFYKGNETGQVPGVLPGPPASGTGDYYWWQGGAMMAAYLDYWYWTGDDSYNQVVYEGMLHQVGENQNYEPLNHTASLGNDDQGFWGMTAMLAAELGFQDPPEGQPQWLALAQAVWNRMALPERHDEYCNGGMRWQIPPLNPGYNYKNTIANACFFNIGARLARYLGNDTYMEWAEDTWDWLWGVNYIDHDNWRVYDGAGIEENCTKIVKVTYSYNIGSLLQGAAFLYNYTNGSEVWRERVDGLSERIMTDFFPNNTAYEVSCEPRPGTCTADMIMFKGFIHRWLPTVAQLAPFTAERIMPVLRDSTEAAIKQCTAGASGRVCGFFWSSGEFIPMPENSVGRTTGAGEALNVLSAVTGLLMGEEKELLTGNTGGTSQGDNNAGHGESYDRVFKELSTGDRAGAGIVTAIVSLGALALFAWMSWPVKEEVEFEPPPPSGTERPRPVSTVKA</sequence>
<feature type="signal peptide" evidence="12">
    <location>
        <begin position="1"/>
        <end position="26"/>
    </location>
</feature>
<name>A0A8K0T4N1_9PEZI</name>
<feature type="region of interest" description="Disordered" evidence="11">
    <location>
        <begin position="478"/>
        <end position="499"/>
    </location>
</feature>
<dbReference type="GO" id="GO:0009272">
    <property type="term" value="P:fungal-type cell wall biogenesis"/>
    <property type="evidence" value="ECO:0007669"/>
    <property type="project" value="TreeGrafter"/>
</dbReference>
<keyword evidence="9 10" id="KW-0326">Glycosidase</keyword>
<evidence type="ECO:0000256" key="5">
    <source>
        <dbReference type="ARBA" id="ARBA00022729"/>
    </source>
</evidence>
<reference evidence="13" key="1">
    <citation type="journal article" date="2021" name="Nat. Commun.">
        <title>Genetic determinants of endophytism in the Arabidopsis root mycobiome.</title>
        <authorList>
            <person name="Mesny F."/>
            <person name="Miyauchi S."/>
            <person name="Thiergart T."/>
            <person name="Pickel B."/>
            <person name="Atanasova L."/>
            <person name="Karlsson M."/>
            <person name="Huettel B."/>
            <person name="Barry K.W."/>
            <person name="Haridas S."/>
            <person name="Chen C."/>
            <person name="Bauer D."/>
            <person name="Andreopoulos W."/>
            <person name="Pangilinan J."/>
            <person name="LaButti K."/>
            <person name="Riley R."/>
            <person name="Lipzen A."/>
            <person name="Clum A."/>
            <person name="Drula E."/>
            <person name="Henrissat B."/>
            <person name="Kohler A."/>
            <person name="Grigoriev I.V."/>
            <person name="Martin F.M."/>
            <person name="Hacquard S."/>
        </authorList>
    </citation>
    <scope>NUCLEOTIDE SEQUENCE</scope>
    <source>
        <strain evidence="13">MPI-CAGE-AT-0016</strain>
    </source>
</reference>
<keyword evidence="6 10" id="KW-0378">Hydrolase</keyword>
<dbReference type="OrthoDB" id="4187847at2759"/>
<evidence type="ECO:0000256" key="10">
    <source>
        <dbReference type="PIRNR" id="PIRNR016302"/>
    </source>
</evidence>
<gene>
    <name evidence="13" type="ORF">B0T11DRAFT_139545</name>
</gene>
<evidence type="ECO:0000256" key="6">
    <source>
        <dbReference type="ARBA" id="ARBA00022801"/>
    </source>
</evidence>
<dbReference type="FunFam" id="1.50.10.20:FF:000006">
    <property type="entry name" value="Mannan endo-1,6-alpha-mannosidase"/>
    <property type="match status" value="1"/>
</dbReference>
<evidence type="ECO:0000313" key="13">
    <source>
        <dbReference type="EMBL" id="KAH7347121.1"/>
    </source>
</evidence>
<evidence type="ECO:0000256" key="7">
    <source>
        <dbReference type="ARBA" id="ARBA00023136"/>
    </source>
</evidence>
<feature type="chain" id="PRO_5035428335" description="Mannan endo-1,6-alpha-mannosidase" evidence="12">
    <location>
        <begin position="27"/>
        <end position="499"/>
    </location>
</feature>
<dbReference type="SUPFAM" id="SSF48208">
    <property type="entry name" value="Six-hairpin glycosidases"/>
    <property type="match status" value="1"/>
</dbReference>
<keyword evidence="14" id="KW-1185">Reference proteome</keyword>
<evidence type="ECO:0000256" key="1">
    <source>
        <dbReference type="ARBA" id="ARBA00001452"/>
    </source>
</evidence>
<dbReference type="InterPro" id="IPR014480">
    <property type="entry name" value="Mannan-1_6-alpha_mannosidase"/>
</dbReference>
<dbReference type="PIRSF" id="PIRSF016302">
    <property type="entry name" value="Man_a_manosd"/>
    <property type="match status" value="1"/>
</dbReference>
<dbReference type="EC" id="3.2.1.101" evidence="4 10"/>
<evidence type="ECO:0000256" key="4">
    <source>
        <dbReference type="ARBA" id="ARBA00012350"/>
    </source>
</evidence>